<evidence type="ECO:0000259" key="2">
    <source>
        <dbReference type="Pfam" id="PF08044"/>
    </source>
</evidence>
<organism evidence="3 4">
    <name type="scientific">Actinophytocola oryzae</name>
    <dbReference type="NCBI Taxonomy" id="502181"/>
    <lineage>
        <taxon>Bacteria</taxon>
        <taxon>Bacillati</taxon>
        <taxon>Actinomycetota</taxon>
        <taxon>Actinomycetes</taxon>
        <taxon>Pseudonocardiales</taxon>
        <taxon>Pseudonocardiaceae</taxon>
    </lineage>
</organism>
<comment type="caution">
    <text evidence="3">The sequence shown here is derived from an EMBL/GenBank/DDBJ whole genome shotgun (WGS) entry which is preliminary data.</text>
</comment>
<dbReference type="EMBL" id="SOCP01000020">
    <property type="protein sequence ID" value="TDV41509.1"/>
    <property type="molecule type" value="Genomic_DNA"/>
</dbReference>
<sequence length="164" mass="18435">MSQSRLITRLRTYDRRVSQYQPSEIRISDSEREDALGKLGEHMSAGRLDIDEYGERSAMVATAKTRGELLALFGDLPEPKPTFGQPSQGSAPARRERTFVEKFVPVAAPVAVLLLVAAVLILLKIPFFLPFLFVFIFMNHRRGPGNRWDGRGRGRPRGMGHERG</sequence>
<dbReference type="Pfam" id="PF08044">
    <property type="entry name" value="DUF1707"/>
    <property type="match status" value="1"/>
</dbReference>
<proteinExistence type="predicted"/>
<evidence type="ECO:0000313" key="4">
    <source>
        <dbReference type="Proteomes" id="UP000294927"/>
    </source>
</evidence>
<name>A0A4R7UXG2_9PSEU</name>
<gene>
    <name evidence="3" type="ORF">CLV71_120199</name>
</gene>
<dbReference type="OrthoDB" id="3534574at2"/>
<keyword evidence="4" id="KW-1185">Reference proteome</keyword>
<dbReference type="InterPro" id="IPR012551">
    <property type="entry name" value="DUF1707_SHOCT-like"/>
</dbReference>
<dbReference type="AlphaFoldDB" id="A0A4R7UXG2"/>
<reference evidence="3 4" key="1">
    <citation type="submission" date="2019-03" db="EMBL/GenBank/DDBJ databases">
        <title>Genomic Encyclopedia of Archaeal and Bacterial Type Strains, Phase II (KMG-II): from individual species to whole genera.</title>
        <authorList>
            <person name="Goeker M."/>
        </authorList>
    </citation>
    <scope>NUCLEOTIDE SEQUENCE [LARGE SCALE GENOMIC DNA]</scope>
    <source>
        <strain evidence="3 4">DSM 45499</strain>
    </source>
</reference>
<accession>A0A4R7UXG2</accession>
<evidence type="ECO:0000256" key="1">
    <source>
        <dbReference type="SAM" id="Phobius"/>
    </source>
</evidence>
<dbReference type="Proteomes" id="UP000294927">
    <property type="component" value="Unassembled WGS sequence"/>
</dbReference>
<feature type="domain" description="DUF1707" evidence="2">
    <location>
        <begin position="25"/>
        <end position="77"/>
    </location>
</feature>
<keyword evidence="1" id="KW-0812">Transmembrane</keyword>
<feature type="transmembrane region" description="Helical" evidence="1">
    <location>
        <begin position="110"/>
        <end position="137"/>
    </location>
</feature>
<keyword evidence="1" id="KW-0472">Membrane</keyword>
<protein>
    <submittedName>
        <fullName evidence="3">Uncharacterized protein DUF1707</fullName>
    </submittedName>
</protein>
<keyword evidence="1" id="KW-1133">Transmembrane helix</keyword>
<evidence type="ECO:0000313" key="3">
    <source>
        <dbReference type="EMBL" id="TDV41509.1"/>
    </source>
</evidence>